<feature type="domain" description="DSBA-like thioredoxin" evidence="3">
    <location>
        <begin position="52"/>
        <end position="239"/>
    </location>
</feature>
<dbReference type="EMBL" id="FN649736">
    <property type="protein sequence ID" value="CBN75200.1"/>
    <property type="molecule type" value="Genomic_DNA"/>
</dbReference>
<dbReference type="EMBL" id="FN648949">
    <property type="protein sequence ID" value="CBN75200.1"/>
    <property type="molecule type" value="Genomic_DNA"/>
</dbReference>
<dbReference type="PANTHER" id="PTHR13887">
    <property type="entry name" value="GLUTATHIONE S-TRANSFERASE KAPPA"/>
    <property type="match status" value="1"/>
</dbReference>
<dbReference type="InterPro" id="IPR036249">
    <property type="entry name" value="Thioredoxin-like_sf"/>
</dbReference>
<sequence length="288" mass="30661">MGLWCALHILLCIGFLLNECVGLVLFPCRATLRLDMSAAASSSVRDADSVRVQVVSDFACPWCYVGKARLGAAIEAFERSSTSDGKGRARVQVSFSPYMIDPRTQPGGEEYLVYNKRRWGGDGWTASLKRSSKKDGCDFAKWETWPNSLLAHRLQKFADSAGKGDQVNSLVFQTIYERGGNASDLETLVSLAAEAGLSPAEASAYLSSREGEEDVLQDDHTAKTELGVTGVPCFIVRGTGGRESGSGTPDDAVGGGSVGGAGQSEIVLNGAVAPDKLLRAFESVRRLG</sequence>
<feature type="chain" id="PRO_5003117481" description="DSBA-like thioredoxin domain-containing protein" evidence="2">
    <location>
        <begin position="23"/>
        <end position="288"/>
    </location>
</feature>
<dbReference type="Proteomes" id="UP000002630">
    <property type="component" value="Linkage Group LG11"/>
</dbReference>
<dbReference type="AlphaFoldDB" id="D8LSE3"/>
<reference evidence="4 5" key="1">
    <citation type="journal article" date="2010" name="Nature">
        <title>The Ectocarpus genome and the independent evolution of multicellularity in brown algae.</title>
        <authorList>
            <person name="Cock J.M."/>
            <person name="Sterck L."/>
            <person name="Rouze P."/>
            <person name="Scornet D."/>
            <person name="Allen A.E."/>
            <person name="Amoutzias G."/>
            <person name="Anthouard V."/>
            <person name="Artiguenave F."/>
            <person name="Aury J.M."/>
            <person name="Badger J.H."/>
            <person name="Beszteri B."/>
            <person name="Billiau K."/>
            <person name="Bonnet E."/>
            <person name="Bothwell J.H."/>
            <person name="Bowler C."/>
            <person name="Boyen C."/>
            <person name="Brownlee C."/>
            <person name="Carrano C.J."/>
            <person name="Charrier B."/>
            <person name="Cho G.Y."/>
            <person name="Coelho S.M."/>
            <person name="Collen J."/>
            <person name="Corre E."/>
            <person name="Da Silva C."/>
            <person name="Delage L."/>
            <person name="Delaroque N."/>
            <person name="Dittami S.M."/>
            <person name="Doulbeau S."/>
            <person name="Elias M."/>
            <person name="Farnham G."/>
            <person name="Gachon C.M."/>
            <person name="Gschloessl B."/>
            <person name="Heesch S."/>
            <person name="Jabbari K."/>
            <person name="Jubin C."/>
            <person name="Kawai H."/>
            <person name="Kimura K."/>
            <person name="Kloareg B."/>
            <person name="Kupper F.C."/>
            <person name="Lang D."/>
            <person name="Le Bail A."/>
            <person name="Leblanc C."/>
            <person name="Lerouge P."/>
            <person name="Lohr M."/>
            <person name="Lopez P.J."/>
            <person name="Martens C."/>
            <person name="Maumus F."/>
            <person name="Michel G."/>
            <person name="Miranda-Saavedra D."/>
            <person name="Morales J."/>
            <person name="Moreau H."/>
            <person name="Motomura T."/>
            <person name="Nagasato C."/>
            <person name="Napoli C.A."/>
            <person name="Nelson D.R."/>
            <person name="Nyvall-Collen P."/>
            <person name="Peters A.F."/>
            <person name="Pommier C."/>
            <person name="Potin P."/>
            <person name="Poulain J."/>
            <person name="Quesneville H."/>
            <person name="Read B."/>
            <person name="Rensing S.A."/>
            <person name="Ritter A."/>
            <person name="Rousvoal S."/>
            <person name="Samanta M."/>
            <person name="Samson G."/>
            <person name="Schroeder D.C."/>
            <person name="Segurens B."/>
            <person name="Strittmatter M."/>
            <person name="Tonon T."/>
            <person name="Tregear J.W."/>
            <person name="Valentin K."/>
            <person name="von Dassow P."/>
            <person name="Yamagishi T."/>
            <person name="Van de Peer Y."/>
            <person name="Wincker P."/>
        </authorList>
    </citation>
    <scope>NUCLEOTIDE SEQUENCE [LARGE SCALE GENOMIC DNA]</scope>
    <source>
        <strain evidence="5">Ec32 / CCAP1310/4</strain>
    </source>
</reference>
<name>D8LSE3_ECTSI</name>
<evidence type="ECO:0000259" key="3">
    <source>
        <dbReference type="Pfam" id="PF01323"/>
    </source>
</evidence>
<dbReference type="PANTHER" id="PTHR13887:SF46">
    <property type="entry name" value="DSBA-LIKE THIOREDOXIN DOMAIN-CONTAINING PROTEIN"/>
    <property type="match status" value="1"/>
</dbReference>
<feature type="signal peptide" evidence="2">
    <location>
        <begin position="1"/>
        <end position="22"/>
    </location>
</feature>
<dbReference type="Gene3D" id="3.40.30.10">
    <property type="entry name" value="Glutaredoxin"/>
    <property type="match status" value="1"/>
</dbReference>
<dbReference type="OMA" id="TEHMEAF"/>
<proteinExistence type="predicted"/>
<accession>D8LSE3</accession>
<dbReference type="OrthoDB" id="196783at2759"/>
<dbReference type="Pfam" id="PF01323">
    <property type="entry name" value="DSBA"/>
    <property type="match status" value="1"/>
</dbReference>
<dbReference type="InterPro" id="IPR001853">
    <property type="entry name" value="DSBA-like_thioredoxin_dom"/>
</dbReference>
<organism evidence="4 5">
    <name type="scientific">Ectocarpus siliculosus</name>
    <name type="common">Brown alga</name>
    <name type="synonym">Conferva siliculosa</name>
    <dbReference type="NCBI Taxonomy" id="2880"/>
    <lineage>
        <taxon>Eukaryota</taxon>
        <taxon>Sar</taxon>
        <taxon>Stramenopiles</taxon>
        <taxon>Ochrophyta</taxon>
        <taxon>PX clade</taxon>
        <taxon>Phaeophyceae</taxon>
        <taxon>Ectocarpales</taxon>
        <taxon>Ectocarpaceae</taxon>
        <taxon>Ectocarpus</taxon>
    </lineage>
</organism>
<evidence type="ECO:0000256" key="1">
    <source>
        <dbReference type="SAM" id="MobiDB-lite"/>
    </source>
</evidence>
<protein>
    <recommendedName>
        <fullName evidence="3">DSBA-like thioredoxin domain-containing protein</fullName>
    </recommendedName>
</protein>
<dbReference type="InParanoid" id="D8LSE3"/>
<dbReference type="SUPFAM" id="SSF52833">
    <property type="entry name" value="Thioredoxin-like"/>
    <property type="match status" value="1"/>
</dbReference>
<gene>
    <name evidence="4" type="ORF">Esi_0072_0053</name>
</gene>
<dbReference type="GO" id="GO:0016491">
    <property type="term" value="F:oxidoreductase activity"/>
    <property type="evidence" value="ECO:0007669"/>
    <property type="project" value="InterPro"/>
</dbReference>
<evidence type="ECO:0000313" key="4">
    <source>
        <dbReference type="EMBL" id="CBN75200.1"/>
    </source>
</evidence>
<evidence type="ECO:0000313" key="5">
    <source>
        <dbReference type="Proteomes" id="UP000002630"/>
    </source>
</evidence>
<evidence type="ECO:0000256" key="2">
    <source>
        <dbReference type="SAM" id="SignalP"/>
    </source>
</evidence>
<keyword evidence="5" id="KW-1185">Reference proteome</keyword>
<dbReference type="eggNOG" id="ENOG502S2Z6">
    <property type="taxonomic scope" value="Eukaryota"/>
</dbReference>
<feature type="region of interest" description="Disordered" evidence="1">
    <location>
        <begin position="239"/>
        <end position="259"/>
    </location>
</feature>
<keyword evidence="2" id="KW-0732">Signal</keyword>
<dbReference type="CDD" id="cd03024">
    <property type="entry name" value="DsbA_FrnE"/>
    <property type="match status" value="1"/>
</dbReference>